<feature type="binding site" evidence="6">
    <location>
        <position position="652"/>
    </location>
    <ligand>
        <name>Zn(2+)</name>
        <dbReference type="ChEBI" id="CHEBI:29105"/>
        <label>1</label>
    </ligand>
</feature>
<feature type="binding site" evidence="6">
    <location>
        <position position="688"/>
    </location>
    <ligand>
        <name>Zn(2+)</name>
        <dbReference type="ChEBI" id="CHEBI:29105"/>
        <label>1</label>
    </ligand>
</feature>
<dbReference type="AlphaFoldDB" id="A0A914XGW7"/>
<dbReference type="Proteomes" id="UP000887566">
    <property type="component" value="Unplaced"/>
</dbReference>
<evidence type="ECO:0000256" key="1">
    <source>
        <dbReference type="ARBA" id="ARBA00007648"/>
    </source>
</evidence>
<evidence type="ECO:0000256" key="5">
    <source>
        <dbReference type="PIRSR" id="PIRSR623088-2"/>
    </source>
</evidence>
<organism evidence="10 11">
    <name type="scientific">Plectus sambesii</name>
    <dbReference type="NCBI Taxonomy" id="2011161"/>
    <lineage>
        <taxon>Eukaryota</taxon>
        <taxon>Metazoa</taxon>
        <taxon>Ecdysozoa</taxon>
        <taxon>Nematoda</taxon>
        <taxon>Chromadorea</taxon>
        <taxon>Plectida</taxon>
        <taxon>Plectina</taxon>
        <taxon>Plectoidea</taxon>
        <taxon>Plectidae</taxon>
        <taxon>Plectus</taxon>
    </lineage>
</organism>
<keyword evidence="10" id="KW-1185">Reference proteome</keyword>
<feature type="domain" description="PDEase" evidence="9">
    <location>
        <begin position="572"/>
        <end position="896"/>
    </location>
</feature>
<dbReference type="CDD" id="cd00077">
    <property type="entry name" value="HDc"/>
    <property type="match status" value="1"/>
</dbReference>
<proteinExistence type="inferred from homology"/>
<evidence type="ECO:0000256" key="6">
    <source>
        <dbReference type="PIRSR" id="PIRSR623088-3"/>
    </source>
</evidence>
<dbReference type="Pfam" id="PF00233">
    <property type="entry name" value="PDEase_I"/>
    <property type="match status" value="1"/>
</dbReference>
<dbReference type="InterPro" id="IPR036971">
    <property type="entry name" value="PDEase_catalytic_dom_sf"/>
</dbReference>
<protein>
    <recommendedName>
        <fullName evidence="7">Phosphodiesterase</fullName>
        <ecNumber evidence="7">3.1.4.-</ecNumber>
    </recommendedName>
</protein>
<dbReference type="SUPFAM" id="SSF109604">
    <property type="entry name" value="HD-domain/PDEase-like"/>
    <property type="match status" value="1"/>
</dbReference>
<feature type="binding site" evidence="5">
    <location>
        <position position="854"/>
    </location>
    <ligand>
        <name>AMP</name>
        <dbReference type="ChEBI" id="CHEBI:456215"/>
    </ligand>
</feature>
<evidence type="ECO:0000256" key="2">
    <source>
        <dbReference type="ARBA" id="ARBA00022723"/>
    </source>
</evidence>
<evidence type="ECO:0000256" key="8">
    <source>
        <dbReference type="SAM" id="MobiDB-lite"/>
    </source>
</evidence>
<dbReference type="InterPro" id="IPR023174">
    <property type="entry name" value="PDEase_CS"/>
</dbReference>
<dbReference type="PROSITE" id="PS51845">
    <property type="entry name" value="PDEASE_I_2"/>
    <property type="match status" value="1"/>
</dbReference>
<accession>A0A914XGW7</accession>
<dbReference type="Gene3D" id="1.10.1300.10">
    <property type="entry name" value="3'5'-cyclic nucleotide phosphodiesterase, catalytic domain"/>
    <property type="match status" value="1"/>
</dbReference>
<comment type="cofactor">
    <cofactor evidence="7">
        <name>a divalent metal cation</name>
        <dbReference type="ChEBI" id="CHEBI:60240"/>
    </cofactor>
    <text evidence="7">Binds 2 divalent metal cations per subunit. Site 1 may preferentially bind zinc ions, while site 2 has a preference for magnesium and/or manganese ions.</text>
</comment>
<feature type="region of interest" description="Disordered" evidence="8">
    <location>
        <begin position="392"/>
        <end position="420"/>
    </location>
</feature>
<dbReference type="SMART" id="SM00471">
    <property type="entry name" value="HDc"/>
    <property type="match status" value="1"/>
</dbReference>
<dbReference type="PROSITE" id="PS00126">
    <property type="entry name" value="PDEASE_I_1"/>
    <property type="match status" value="1"/>
</dbReference>
<dbReference type="PRINTS" id="PR00387">
    <property type="entry name" value="PDIESTERASE1"/>
</dbReference>
<dbReference type="WBParaSite" id="PSAMB.scaffold825size40796.g9066.t1">
    <property type="protein sequence ID" value="PSAMB.scaffold825size40796.g9066.t1"/>
    <property type="gene ID" value="PSAMB.scaffold825size40796.g9066"/>
</dbReference>
<keyword evidence="2 6" id="KW-0479">Metal-binding</keyword>
<evidence type="ECO:0000313" key="11">
    <source>
        <dbReference type="WBParaSite" id="PSAMB.scaffold825size40796.g9066.t1"/>
    </source>
</evidence>
<comment type="similarity">
    <text evidence="1 7">Belongs to the cyclic nucleotide phosphodiesterase family.</text>
</comment>
<dbReference type="PANTHER" id="PTHR11347">
    <property type="entry name" value="CYCLIC NUCLEOTIDE PHOSPHODIESTERASE"/>
    <property type="match status" value="1"/>
</dbReference>
<evidence type="ECO:0000256" key="4">
    <source>
        <dbReference type="PIRSR" id="PIRSR623088-1"/>
    </source>
</evidence>
<dbReference type="InterPro" id="IPR003607">
    <property type="entry name" value="HD/PDEase_dom"/>
</dbReference>
<keyword evidence="3 7" id="KW-0378">Hydrolase</keyword>
<evidence type="ECO:0000256" key="7">
    <source>
        <dbReference type="RuleBase" id="RU363067"/>
    </source>
</evidence>
<feature type="binding site" evidence="5">
    <location>
        <position position="689"/>
    </location>
    <ligand>
        <name>AMP</name>
        <dbReference type="ChEBI" id="CHEBI:456215"/>
    </ligand>
</feature>
<dbReference type="GO" id="GO:0046872">
    <property type="term" value="F:metal ion binding"/>
    <property type="evidence" value="ECO:0007669"/>
    <property type="project" value="UniProtKB-KW"/>
</dbReference>
<dbReference type="InterPro" id="IPR002073">
    <property type="entry name" value="PDEase_catalytic_dom"/>
</dbReference>
<dbReference type="Pfam" id="PF23198">
    <property type="entry name" value="PDE8A_N"/>
    <property type="match status" value="1"/>
</dbReference>
<dbReference type="GO" id="GO:0007165">
    <property type="term" value="P:signal transduction"/>
    <property type="evidence" value="ECO:0007669"/>
    <property type="project" value="InterPro"/>
</dbReference>
<feature type="active site" description="Proton donor" evidence="4">
    <location>
        <position position="648"/>
    </location>
</feature>
<feature type="binding site" evidence="6">
    <location>
        <position position="802"/>
    </location>
    <ligand>
        <name>Zn(2+)</name>
        <dbReference type="ChEBI" id="CHEBI:29105"/>
        <label>1</label>
    </ligand>
</feature>
<dbReference type="EC" id="3.1.4.-" evidence="7"/>
<sequence>MKWSDSCCLRLCTSDNRPWRPPSLSSDSSEEVSARRFCAALLRRSVAPSHVRAMRRLAGEDGGVYAITLVPVLRRAAFLGRSPAQPGVRSCCRTAAHKRSMADAARRAHDSASVCPFDCAQPSEEDTATRLADVIADDAGDDGSAIAMIMDGTSNLAANQHIRFGPMLLKPTKKLALFVAPAEDDVNHAVAAELCRNGWHAKKATNEEEALRAFGASLPNVLVLDARRRRKSVDNWDPCHIAHALHTHTDGTDCVFIALVDKWPEDKRLKALADAGISQVIRISAGVTSFRDALQLLEIVWPLQVRLRACHALFSVLDDADVPIEITDDSRFVQYVNRAYELSTGCLRAEVLGTTSSDLRRKSLVPHNQPEFGVHRFVPPQPSSSSINFAVRHASGTHSSEDEPAASSPGTVESKQPLGSHHAPRVAENWLCIAVASPSESRHSSQYVYMKKPIAIADGRFISRDLSLRSVRSNSQSAFVEAPITEVLNLLRDAQQRTQTDGEAQRLIKESMRVLSSSELYAPLITRFRDNDRIATGYYDGLVRLHHQLRPRKKSLVEAMRENKRGPLNTETARRTSAEVKLALSKEADWDFDILELERLTEKRPLAHLGMKVFERWKVAELLRCSDRCLSTWFQVMESHYHPTNPYHNATHAADVLQATAYFLDAQKVASNVEQVHAMAALIAATIHDLDHPGRGNAFLINTRHSLALLYNDVSVLENHHAALAFQLTLKEPGINIFEAMSREDFGTVRQAVVDMVLATDMRRHFEYLTKFQQSVPSDEESPTDRDATSMTICRMLIKCADIGNPARAWPMCSQWAYRIVEEYFDQTAEEREKGLPLTMEVFDRPTCNVPLTQCGFTDMFAREMFTSWCEFAEIPHLMVQLEENYKRWRAEAVKWTPARNTSLLSDS</sequence>
<feature type="binding site" evidence="5">
    <location>
        <begin position="648"/>
        <end position="652"/>
    </location>
    <ligand>
        <name>AMP</name>
        <dbReference type="ChEBI" id="CHEBI:456215"/>
    </ligand>
</feature>
<evidence type="ECO:0000313" key="10">
    <source>
        <dbReference type="Proteomes" id="UP000887566"/>
    </source>
</evidence>
<evidence type="ECO:0000259" key="9">
    <source>
        <dbReference type="PROSITE" id="PS51845"/>
    </source>
</evidence>
<name>A0A914XGW7_9BILA</name>
<feature type="binding site" evidence="6">
    <location>
        <position position="689"/>
    </location>
    <ligand>
        <name>Zn(2+)</name>
        <dbReference type="ChEBI" id="CHEBI:29105"/>
        <label>2</label>
    </ligand>
</feature>
<feature type="binding site" evidence="6">
    <location>
        <position position="689"/>
    </location>
    <ligand>
        <name>Zn(2+)</name>
        <dbReference type="ChEBI" id="CHEBI:29105"/>
        <label>1</label>
    </ligand>
</feature>
<dbReference type="GO" id="GO:0004114">
    <property type="term" value="F:3',5'-cyclic-nucleotide phosphodiesterase activity"/>
    <property type="evidence" value="ECO:0007669"/>
    <property type="project" value="InterPro"/>
</dbReference>
<dbReference type="InterPro" id="IPR023088">
    <property type="entry name" value="PDEase"/>
</dbReference>
<reference evidence="11" key="1">
    <citation type="submission" date="2022-11" db="UniProtKB">
        <authorList>
            <consortium name="WormBaseParasite"/>
        </authorList>
    </citation>
    <scope>IDENTIFICATION</scope>
</reference>
<feature type="binding site" evidence="5">
    <location>
        <position position="802"/>
    </location>
    <ligand>
        <name>AMP</name>
        <dbReference type="ChEBI" id="CHEBI:456215"/>
    </ligand>
</feature>
<evidence type="ECO:0000256" key="3">
    <source>
        <dbReference type="ARBA" id="ARBA00022801"/>
    </source>
</evidence>
<dbReference type="InterPro" id="IPR057304">
    <property type="entry name" value="PDE8-like_REC_N"/>
</dbReference>